<keyword evidence="2" id="KW-0472">Membrane</keyword>
<keyword evidence="2" id="KW-1133">Transmembrane helix</keyword>
<evidence type="ECO:0000313" key="3">
    <source>
        <dbReference type="EMBL" id="CAF3804916.1"/>
    </source>
</evidence>
<comment type="caution">
    <text evidence="3">The sequence shown here is derived from an EMBL/GenBank/DDBJ whole genome shotgun (WGS) entry which is preliminary data.</text>
</comment>
<proteinExistence type="predicted"/>
<name>A0A819CBB5_9BILA</name>
<feature type="compositionally biased region" description="Polar residues" evidence="1">
    <location>
        <begin position="1"/>
        <end position="22"/>
    </location>
</feature>
<organism evidence="3 4">
    <name type="scientific">Adineta steineri</name>
    <dbReference type="NCBI Taxonomy" id="433720"/>
    <lineage>
        <taxon>Eukaryota</taxon>
        <taxon>Metazoa</taxon>
        <taxon>Spiralia</taxon>
        <taxon>Gnathifera</taxon>
        <taxon>Rotifera</taxon>
        <taxon>Eurotatoria</taxon>
        <taxon>Bdelloidea</taxon>
        <taxon>Adinetida</taxon>
        <taxon>Adinetidae</taxon>
        <taxon>Adineta</taxon>
    </lineage>
</organism>
<evidence type="ECO:0000256" key="1">
    <source>
        <dbReference type="SAM" id="MobiDB-lite"/>
    </source>
</evidence>
<accession>A0A819CBB5</accession>
<keyword evidence="2" id="KW-0812">Transmembrane</keyword>
<sequence length="281" mass="31586">MFNEYDSLSESSDNHTPSTTNRRFVKKKRQVTRSTGNRFNTSQSDDVQYKTLVYFALIGLALVVIQALIYPSRLMVKYLYQIFHRITSDNSTVYPGLDETHVEFPDIILESDASIITDNDDDYAQWNTSRHTAIQPDKQIQKFDINSEENRISSSGMVSTDNNTSISTFAKLGDKMSSSNVDRLIDNPKNDQSDDIDEKLISEEICSSSDNKPETEKDFIPNECASEEFPQGSCTICLLLNVEPETGRDFISDLGALADLLEIGYTTCSSSSEESSEDSCY</sequence>
<protein>
    <submittedName>
        <fullName evidence="3">Uncharacterized protein</fullName>
    </submittedName>
</protein>
<dbReference type="AlphaFoldDB" id="A0A819CBB5"/>
<feature type="compositionally biased region" description="Polar residues" evidence="1">
    <location>
        <begin position="32"/>
        <end position="42"/>
    </location>
</feature>
<reference evidence="3" key="1">
    <citation type="submission" date="2021-02" db="EMBL/GenBank/DDBJ databases">
        <authorList>
            <person name="Nowell W R."/>
        </authorList>
    </citation>
    <scope>NUCLEOTIDE SEQUENCE</scope>
</reference>
<feature type="transmembrane region" description="Helical" evidence="2">
    <location>
        <begin position="52"/>
        <end position="70"/>
    </location>
</feature>
<evidence type="ECO:0000313" key="4">
    <source>
        <dbReference type="Proteomes" id="UP000663868"/>
    </source>
</evidence>
<gene>
    <name evidence="3" type="ORF">KXQ929_LOCUS17268</name>
</gene>
<dbReference type="Proteomes" id="UP000663868">
    <property type="component" value="Unassembled WGS sequence"/>
</dbReference>
<evidence type="ECO:0000256" key="2">
    <source>
        <dbReference type="SAM" id="Phobius"/>
    </source>
</evidence>
<feature type="region of interest" description="Disordered" evidence="1">
    <location>
        <begin position="1"/>
        <end position="42"/>
    </location>
</feature>
<dbReference type="EMBL" id="CAJOBB010001080">
    <property type="protein sequence ID" value="CAF3804916.1"/>
    <property type="molecule type" value="Genomic_DNA"/>
</dbReference>